<comment type="subcellular location">
    <subcellularLocation>
        <location evidence="2">Cytoplasm</location>
    </subcellularLocation>
    <subcellularLocation>
        <location evidence="1">Nucleus</location>
    </subcellularLocation>
</comment>
<evidence type="ECO:0000256" key="7">
    <source>
        <dbReference type="SAM" id="MobiDB-lite"/>
    </source>
</evidence>
<dbReference type="GO" id="GO:0070034">
    <property type="term" value="F:telomerase RNA binding"/>
    <property type="evidence" value="ECO:0007669"/>
    <property type="project" value="TreeGrafter"/>
</dbReference>
<feature type="coiled-coil region" evidence="6">
    <location>
        <begin position="474"/>
        <end position="504"/>
    </location>
</feature>
<evidence type="ECO:0000256" key="3">
    <source>
        <dbReference type="ARBA" id="ARBA00022490"/>
    </source>
</evidence>
<dbReference type="InterPro" id="IPR045153">
    <property type="entry name" value="Est1/Ebs1-like"/>
</dbReference>
<proteinExistence type="predicted"/>
<dbReference type="FunFam" id="3.40.50.1010:FF:000047">
    <property type="entry name" value="Blast:Telomerase-binding protein EST1A"/>
    <property type="match status" value="1"/>
</dbReference>
<dbReference type="Pfam" id="PF10374">
    <property type="entry name" value="EST1"/>
    <property type="match status" value="1"/>
</dbReference>
<dbReference type="InterPro" id="IPR029060">
    <property type="entry name" value="PIN-like_dom_sf"/>
</dbReference>
<protein>
    <recommendedName>
        <fullName evidence="8">PIN domain-containing protein</fullName>
    </recommendedName>
</protein>
<evidence type="ECO:0000259" key="8">
    <source>
        <dbReference type="SMART" id="SM00670"/>
    </source>
</evidence>
<dbReference type="InterPro" id="IPR018834">
    <property type="entry name" value="DNA/RNA-bd_Est1-type"/>
</dbReference>
<name>A0A1B6J2A5_9HEMI</name>
<keyword evidence="5" id="KW-0539">Nucleus</keyword>
<dbReference type="InterPro" id="IPR002716">
    <property type="entry name" value="PIN_dom"/>
</dbReference>
<organism evidence="9">
    <name type="scientific">Homalodisca liturata</name>
    <dbReference type="NCBI Taxonomy" id="320908"/>
    <lineage>
        <taxon>Eukaryota</taxon>
        <taxon>Metazoa</taxon>
        <taxon>Ecdysozoa</taxon>
        <taxon>Arthropoda</taxon>
        <taxon>Hexapoda</taxon>
        <taxon>Insecta</taxon>
        <taxon>Pterygota</taxon>
        <taxon>Neoptera</taxon>
        <taxon>Paraneoptera</taxon>
        <taxon>Hemiptera</taxon>
        <taxon>Auchenorrhyncha</taxon>
        <taxon>Membracoidea</taxon>
        <taxon>Cicadellidae</taxon>
        <taxon>Cicadellinae</taxon>
        <taxon>Proconiini</taxon>
        <taxon>Homalodisca</taxon>
    </lineage>
</organism>
<evidence type="ECO:0000256" key="2">
    <source>
        <dbReference type="ARBA" id="ARBA00004496"/>
    </source>
</evidence>
<dbReference type="InterPro" id="IPR019458">
    <property type="entry name" value="Est1-like_N"/>
</dbReference>
<dbReference type="Pfam" id="PF13638">
    <property type="entry name" value="PIN_4"/>
    <property type="match status" value="1"/>
</dbReference>
<feature type="domain" description="PIN" evidence="8">
    <location>
        <begin position="903"/>
        <end position="1055"/>
    </location>
</feature>
<keyword evidence="6" id="KW-0175">Coiled coil</keyword>
<feature type="region of interest" description="Disordered" evidence="7">
    <location>
        <begin position="838"/>
        <end position="882"/>
    </location>
</feature>
<feature type="compositionally biased region" description="Basic and acidic residues" evidence="7">
    <location>
        <begin position="130"/>
        <end position="154"/>
    </location>
</feature>
<dbReference type="EMBL" id="GECU01014413">
    <property type="protein sequence ID" value="JAS93293.1"/>
    <property type="molecule type" value="Transcribed_RNA"/>
</dbReference>
<reference evidence="9" key="1">
    <citation type="submission" date="2015-11" db="EMBL/GenBank/DDBJ databases">
        <title>De novo transcriptome assembly of four potential Pierce s Disease insect vectors from Arizona vineyards.</title>
        <authorList>
            <person name="Tassone E.E."/>
        </authorList>
    </citation>
    <scope>NUCLEOTIDE SEQUENCE</scope>
</reference>
<dbReference type="Gene3D" id="1.25.40.10">
    <property type="entry name" value="Tetratricopeptide repeat domain"/>
    <property type="match status" value="1"/>
</dbReference>
<dbReference type="InterPro" id="IPR011990">
    <property type="entry name" value="TPR-like_helical_dom_sf"/>
</dbReference>
<dbReference type="PANTHER" id="PTHR15696">
    <property type="entry name" value="SMG-7 SUPPRESSOR WITH MORPHOLOGICAL EFFECT ON GENITALIA PROTEIN 7"/>
    <property type="match status" value="1"/>
</dbReference>
<dbReference type="AlphaFoldDB" id="A0A1B6J2A5"/>
<keyword evidence="4" id="KW-0866">Nonsense-mediated mRNA decay</keyword>
<feature type="region of interest" description="Disordered" evidence="7">
    <location>
        <begin position="1"/>
        <end position="173"/>
    </location>
</feature>
<keyword evidence="3" id="KW-0963">Cytoplasm</keyword>
<evidence type="ECO:0000313" key="10">
    <source>
        <dbReference type="EMBL" id="JAT04664.1"/>
    </source>
</evidence>
<evidence type="ECO:0000256" key="4">
    <source>
        <dbReference type="ARBA" id="ARBA00023161"/>
    </source>
</evidence>
<dbReference type="SUPFAM" id="SSF48452">
    <property type="entry name" value="TPR-like"/>
    <property type="match status" value="1"/>
</dbReference>
<dbReference type="GO" id="GO:0005737">
    <property type="term" value="C:cytoplasm"/>
    <property type="evidence" value="ECO:0007669"/>
    <property type="project" value="UniProtKB-SubCell"/>
</dbReference>
<sequence>SRKNSGDDKHWPRSRKNSGDDKHWPRSRKNSGDDRQWPRSRKNSGDDRNWRRDDPREHYDNYRNPKQEHKFSSRNSSLERWTTEEYQHVNGSERKYTGGGGERYRRNSVKSYANPTNDRYFTHPGRRRGSRDYSGDRQREQGNQEENWREEARRLNGPAPVEQRKPQKPAGILVLPPQKDVPNPGPHVQRQLFDPSNPQRPLIINTPVDGSRMATGYPQPQYLPGQQVMSPDGHFVVPVAPPVHVLQNPNLLKEAECIDYELTHILTSSTWYEYHEEITKRRARLQEIMWLLLTTDIKFCEQENMEQYFWKILYYNLLEWLRTQMAAVHHNKDTFMKPLLNIIDEGMKFFENTLRVLEETYKFRLEERLAHGHSSTKNNPHLTMALMSAHKILLFLGDLARYREQLQDSVNYATARQWYIKAHQLHPKNGRPFHQLAILAVYARRKLEALYYYMRSMTAVLPVVSSKECVLTLLDENRKKFELMEKQKQEEREARNKEKMKEKECTSRRGVQLRQEVWIHPEGGRRVHRTTSTAQADYDDSEAELEALSHVILTKRFSMSFIHVHGKLFTKVGMESFQGAALQMLKEFRALLQHSPLPLNSTRLLQLLALNMFAIENTQLKNSELAPNYRSAMQESALVISLQMFGLILERTVQLLRDQQNNSYPLMVGDDVQILLPAIKVWCDWLLCHSSVWNPPPSCNDYSVGPAGDVWGRLASLVNLLERLDCPQHLLSEKCLEGYDQVKLPEDAVLAGFVPLILHSPDPMYTSVENNMEVACICLRIRKILFCGTVFLCGVDPPVLKLHKNETGTSEYISVVETPSPPAQSDGELCMETVSGNVSEDSGQASEDEGEVTSGGGGGELESLQQRKQQLERSHRRQEKRRQKFQSILQNSLVSVEMEVRPHYLVADTNCFIDYLPQLQTIARASSPSRPHLYTIMVPLVVLNELDGLAHGRRDSTARPQHLAMVTECAASALEFLRSRSSPAIRCVTTKGTILNSTTFTSEEDCQDMKNDDKILATCLKLCHTSSKEEQAVEGQPRKLTRDVVLLTEDRNLRVKAMARDVPVREVLDFMQWAGLLGPEVG</sequence>
<evidence type="ECO:0000256" key="6">
    <source>
        <dbReference type="SAM" id="Coils"/>
    </source>
</evidence>
<dbReference type="EMBL" id="GECU01003043">
    <property type="protein sequence ID" value="JAT04664.1"/>
    <property type="molecule type" value="Transcribed_RNA"/>
</dbReference>
<feature type="compositionally biased region" description="Basic and acidic residues" evidence="7">
    <location>
        <begin position="1"/>
        <end position="71"/>
    </location>
</feature>
<dbReference type="SUPFAM" id="SSF88723">
    <property type="entry name" value="PIN domain-like"/>
    <property type="match status" value="1"/>
</dbReference>
<evidence type="ECO:0000256" key="1">
    <source>
        <dbReference type="ARBA" id="ARBA00004123"/>
    </source>
</evidence>
<dbReference type="GO" id="GO:0005697">
    <property type="term" value="C:telomerase holoenzyme complex"/>
    <property type="evidence" value="ECO:0007669"/>
    <property type="project" value="TreeGrafter"/>
</dbReference>
<dbReference type="Gene3D" id="3.40.50.1010">
    <property type="entry name" value="5'-nuclease"/>
    <property type="match status" value="1"/>
</dbReference>
<dbReference type="CDD" id="cd09885">
    <property type="entry name" value="PIN_Smg6-like"/>
    <property type="match status" value="1"/>
</dbReference>
<dbReference type="GO" id="GO:0042162">
    <property type="term" value="F:telomeric DNA binding"/>
    <property type="evidence" value="ECO:0007669"/>
    <property type="project" value="TreeGrafter"/>
</dbReference>
<feature type="compositionally biased region" description="Polar residues" evidence="7">
    <location>
        <begin position="109"/>
        <end position="119"/>
    </location>
</feature>
<evidence type="ECO:0000256" key="5">
    <source>
        <dbReference type="ARBA" id="ARBA00023242"/>
    </source>
</evidence>
<feature type="non-terminal residue" evidence="9">
    <location>
        <position position="1"/>
    </location>
</feature>
<dbReference type="PANTHER" id="PTHR15696:SF0">
    <property type="entry name" value="TELOMERASE-BINDING PROTEIN EST1A"/>
    <property type="match status" value="1"/>
</dbReference>
<dbReference type="Pfam" id="PF10373">
    <property type="entry name" value="EST1_DNA_bind"/>
    <property type="match status" value="1"/>
</dbReference>
<feature type="compositionally biased region" description="Basic and acidic residues" evidence="7">
    <location>
        <begin position="81"/>
        <end position="96"/>
    </location>
</feature>
<evidence type="ECO:0000313" key="9">
    <source>
        <dbReference type="EMBL" id="JAS93293.1"/>
    </source>
</evidence>
<gene>
    <name evidence="9" type="ORF">g.41446</name>
    <name evidence="10" type="ORF">g.41450</name>
</gene>
<accession>A0A1B6J2A5</accession>
<dbReference type="GO" id="GO:0000184">
    <property type="term" value="P:nuclear-transcribed mRNA catabolic process, nonsense-mediated decay"/>
    <property type="evidence" value="ECO:0007669"/>
    <property type="project" value="UniProtKB-KW"/>
</dbReference>
<dbReference type="SMART" id="SM00670">
    <property type="entry name" value="PINc"/>
    <property type="match status" value="1"/>
</dbReference>